<accession>A0A0R3Q5S3</accession>
<evidence type="ECO:0000313" key="1">
    <source>
        <dbReference type="EMBL" id="VDO09191.1"/>
    </source>
</evidence>
<evidence type="ECO:0000313" key="3">
    <source>
        <dbReference type="WBParaSite" id="BTMF_0000166801-mRNA-1"/>
    </source>
</evidence>
<sequence>MEEIKRMVTWLPVLGRFTRVSFMGTGLTDDPTTLLSGFTGLI</sequence>
<proteinExistence type="predicted"/>
<organism evidence="3">
    <name type="scientific">Brugia timori</name>
    <dbReference type="NCBI Taxonomy" id="42155"/>
    <lineage>
        <taxon>Eukaryota</taxon>
        <taxon>Metazoa</taxon>
        <taxon>Ecdysozoa</taxon>
        <taxon>Nematoda</taxon>
        <taxon>Chromadorea</taxon>
        <taxon>Rhabditida</taxon>
        <taxon>Spirurina</taxon>
        <taxon>Spiruromorpha</taxon>
        <taxon>Filarioidea</taxon>
        <taxon>Onchocercidae</taxon>
        <taxon>Brugia</taxon>
    </lineage>
</organism>
<evidence type="ECO:0000313" key="2">
    <source>
        <dbReference type="Proteomes" id="UP000280834"/>
    </source>
</evidence>
<dbReference type="WBParaSite" id="BTMF_0000166801-mRNA-1">
    <property type="protein sequence ID" value="BTMF_0000166801-mRNA-1"/>
    <property type="gene ID" value="BTMF_0000166801"/>
</dbReference>
<gene>
    <name evidence="1" type="ORF">BTMF_LOCUS1005</name>
</gene>
<dbReference type="EMBL" id="UZAG01000663">
    <property type="protein sequence ID" value="VDO09191.1"/>
    <property type="molecule type" value="Genomic_DNA"/>
</dbReference>
<reference evidence="3" key="1">
    <citation type="submission" date="2017-02" db="UniProtKB">
        <authorList>
            <consortium name="WormBaseParasite"/>
        </authorList>
    </citation>
    <scope>IDENTIFICATION</scope>
</reference>
<protein>
    <submittedName>
        <fullName evidence="3">UPF0056 membrane protein</fullName>
    </submittedName>
</protein>
<dbReference type="AlphaFoldDB" id="A0A0R3Q5S3"/>
<dbReference type="Proteomes" id="UP000280834">
    <property type="component" value="Unassembled WGS sequence"/>
</dbReference>
<keyword evidence="2" id="KW-1185">Reference proteome</keyword>
<reference evidence="1 2" key="2">
    <citation type="submission" date="2018-11" db="EMBL/GenBank/DDBJ databases">
        <authorList>
            <consortium name="Pathogen Informatics"/>
        </authorList>
    </citation>
    <scope>NUCLEOTIDE SEQUENCE [LARGE SCALE GENOMIC DNA]</scope>
</reference>
<name>A0A0R3Q5S3_9BILA</name>